<dbReference type="AlphaFoldDB" id="A0A9Q1F0A0"/>
<keyword evidence="3" id="KW-1185">Reference proteome</keyword>
<evidence type="ECO:0000313" key="3">
    <source>
        <dbReference type="Proteomes" id="UP001152622"/>
    </source>
</evidence>
<dbReference type="PANTHER" id="PTHR47027">
    <property type="entry name" value="REVERSE TRANSCRIPTASE DOMAIN-CONTAINING PROTEIN"/>
    <property type="match status" value="1"/>
</dbReference>
<sequence length="211" mass="23632">MRRERGLREPLTGSWARPASVASPSRARDSERVTGVPGEPIIRTAGPLGPPAPFSLRQINIKKTQIVVQEFVPQPTFTLDSHPLAIVPHFTYLCSILSPSCNIDDDTQVRIGLALVAFGRLKSRVFQNRYLTISTKAAVYMAVCLSTLLYGSEAWTLEAFHIRCLQRILGVSWADRATGPHDHAQVTYTPIIHQINLEQHHHRHQWTAISK</sequence>
<comment type="caution">
    <text evidence="2">The sequence shown here is derived from an EMBL/GenBank/DDBJ whole genome shotgun (WGS) entry which is preliminary data.</text>
</comment>
<reference evidence="2" key="1">
    <citation type="journal article" date="2023" name="Science">
        <title>Genome structures resolve the early diversification of teleost fishes.</title>
        <authorList>
            <person name="Parey E."/>
            <person name="Louis A."/>
            <person name="Montfort J."/>
            <person name="Bouchez O."/>
            <person name="Roques C."/>
            <person name="Iampietro C."/>
            <person name="Lluch J."/>
            <person name="Castinel A."/>
            <person name="Donnadieu C."/>
            <person name="Desvignes T."/>
            <person name="Floi Bucao C."/>
            <person name="Jouanno E."/>
            <person name="Wen M."/>
            <person name="Mejri S."/>
            <person name="Dirks R."/>
            <person name="Jansen H."/>
            <person name="Henkel C."/>
            <person name="Chen W.J."/>
            <person name="Zahm M."/>
            <person name="Cabau C."/>
            <person name="Klopp C."/>
            <person name="Thompson A.W."/>
            <person name="Robinson-Rechavi M."/>
            <person name="Braasch I."/>
            <person name="Lecointre G."/>
            <person name="Bobe J."/>
            <person name="Postlethwait J.H."/>
            <person name="Berthelot C."/>
            <person name="Roest Crollius H."/>
            <person name="Guiguen Y."/>
        </authorList>
    </citation>
    <scope>NUCLEOTIDE SEQUENCE</scope>
    <source>
        <strain evidence="2">WJC10195</strain>
    </source>
</reference>
<feature type="region of interest" description="Disordered" evidence="1">
    <location>
        <begin position="1"/>
        <end position="44"/>
    </location>
</feature>
<accession>A0A9Q1F0A0</accession>
<evidence type="ECO:0000256" key="1">
    <source>
        <dbReference type="SAM" id="MobiDB-lite"/>
    </source>
</evidence>
<dbReference type="PANTHER" id="PTHR47027:SF20">
    <property type="entry name" value="REVERSE TRANSCRIPTASE-LIKE PROTEIN WITH RNA-DIRECTED DNA POLYMERASE DOMAIN"/>
    <property type="match status" value="1"/>
</dbReference>
<dbReference type="OrthoDB" id="425681at2759"/>
<name>A0A9Q1F0A0_SYNKA</name>
<dbReference type="Proteomes" id="UP001152622">
    <property type="component" value="Chromosome 10"/>
</dbReference>
<proteinExistence type="predicted"/>
<protein>
    <submittedName>
        <fullName evidence="2">Uncharacterized protein</fullName>
    </submittedName>
</protein>
<evidence type="ECO:0000313" key="2">
    <source>
        <dbReference type="EMBL" id="KAJ8348520.1"/>
    </source>
</evidence>
<feature type="compositionally biased region" description="Low complexity" evidence="1">
    <location>
        <begin position="14"/>
        <end position="25"/>
    </location>
</feature>
<organism evidence="2 3">
    <name type="scientific">Synaphobranchus kaupii</name>
    <name type="common">Kaup's arrowtooth eel</name>
    <dbReference type="NCBI Taxonomy" id="118154"/>
    <lineage>
        <taxon>Eukaryota</taxon>
        <taxon>Metazoa</taxon>
        <taxon>Chordata</taxon>
        <taxon>Craniata</taxon>
        <taxon>Vertebrata</taxon>
        <taxon>Euteleostomi</taxon>
        <taxon>Actinopterygii</taxon>
        <taxon>Neopterygii</taxon>
        <taxon>Teleostei</taxon>
        <taxon>Anguilliformes</taxon>
        <taxon>Synaphobranchidae</taxon>
        <taxon>Synaphobranchus</taxon>
    </lineage>
</organism>
<dbReference type="EMBL" id="JAINUF010000010">
    <property type="protein sequence ID" value="KAJ8348520.1"/>
    <property type="molecule type" value="Genomic_DNA"/>
</dbReference>
<gene>
    <name evidence="2" type="ORF">SKAU_G00271090</name>
</gene>